<protein>
    <recommendedName>
        <fullName evidence="4">Peptide ABC transporter permease</fullName>
    </recommendedName>
</protein>
<organism evidence="1">
    <name type="scientific">Neobacillus citreus</name>
    <dbReference type="NCBI Taxonomy" id="2833578"/>
    <lineage>
        <taxon>Bacteria</taxon>
        <taxon>Bacillati</taxon>
        <taxon>Bacillota</taxon>
        <taxon>Bacilli</taxon>
        <taxon>Bacillales</taxon>
        <taxon>Bacillaceae</taxon>
        <taxon>Neobacillus</taxon>
    </lineage>
</organism>
<name>A0A942T8M3_9BACI</name>
<evidence type="ECO:0000313" key="2">
    <source>
        <dbReference type="EMBL" id="MCH6268697.1"/>
    </source>
</evidence>
<dbReference type="AlphaFoldDB" id="A0A942T8M3"/>
<evidence type="ECO:0008006" key="4">
    <source>
        <dbReference type="Google" id="ProtNLM"/>
    </source>
</evidence>
<sequence length="259" mass="30696">MKKHHHQDIRDLIYLHLNQSDQYVLSYGIEFAEFAAAFSGSLNHLLLLKHRYDDADFNMHTLLEYCPEEGINKLAADDVYGYGDFCWIDFLEEDVLNELSGQEMAELLYLGHHKQHLKTPFYNKLGNRFVYLAHDDGWFNKTYYRSFKDFFHLLSEVVSDKLGEIKPEKSLLGLRKKRTYTPVNKEILLSLTPFIKEGICISFRDADAQRTRIEIPIWVIGDYANMDDMYEEYQYIRTKPYHAKIIFDKKTKEWKLNVV</sequence>
<evidence type="ECO:0000313" key="3">
    <source>
        <dbReference type="Proteomes" id="UP000677265"/>
    </source>
</evidence>
<accession>A0A942T8M3</accession>
<keyword evidence="3" id="KW-1185">Reference proteome</keyword>
<comment type="caution">
    <text evidence="1">The sequence shown here is derived from an EMBL/GenBank/DDBJ whole genome shotgun (WGS) entry which is preliminary data.</text>
</comment>
<dbReference type="EMBL" id="JAGYPE020000064">
    <property type="protein sequence ID" value="MCH6268697.1"/>
    <property type="molecule type" value="Genomic_DNA"/>
</dbReference>
<reference evidence="1" key="1">
    <citation type="submission" date="2021-05" db="EMBL/GenBank/DDBJ databases">
        <title>Novel Bacillus species.</title>
        <authorList>
            <person name="Liu G."/>
        </authorList>
    </citation>
    <scope>NUCLEOTIDE SEQUENCE</scope>
    <source>
        <strain evidence="1 3">FJAT-50051</strain>
    </source>
</reference>
<dbReference type="EMBL" id="JAGYPE010000011">
    <property type="protein sequence ID" value="MBS4188337.1"/>
    <property type="molecule type" value="Genomic_DNA"/>
</dbReference>
<dbReference type="RefSeq" id="WP_213148141.1">
    <property type="nucleotide sequence ID" value="NZ_JAGYPE020000064.1"/>
</dbReference>
<proteinExistence type="predicted"/>
<gene>
    <name evidence="2" type="ORF">KHB02_024520</name>
    <name evidence="1" type="ORF">KHB02_44000</name>
</gene>
<dbReference type="Proteomes" id="UP000677265">
    <property type="component" value="Unassembled WGS sequence"/>
</dbReference>
<evidence type="ECO:0000313" key="1">
    <source>
        <dbReference type="EMBL" id="MBS4188337.1"/>
    </source>
</evidence>